<evidence type="ECO:0000313" key="9">
    <source>
        <dbReference type="EMBL" id="MBP3956138.1"/>
    </source>
</evidence>
<name>A0ABS5BR32_9BACT</name>
<dbReference type="RefSeq" id="WP_210654169.1">
    <property type="nucleotide sequence ID" value="NZ_JAGKQQ010000001.1"/>
</dbReference>
<dbReference type="InterPro" id="IPR024560">
    <property type="entry name" value="UPF0313_C"/>
</dbReference>
<evidence type="ECO:0000256" key="7">
    <source>
        <dbReference type="SAM" id="MobiDB-lite"/>
    </source>
</evidence>
<keyword evidence="10" id="KW-1185">Reference proteome</keyword>
<dbReference type="PANTHER" id="PTHR32331:SF0">
    <property type="entry name" value="UPF0313 PROTEIN YGIQ"/>
    <property type="match status" value="1"/>
</dbReference>
<sequence>MSTTQSRISLPVWQERFAAPFAPTTAAEMAARGWDFVDVVFVTGDAYVDHPSFAMAILHRVLERAGFRVAILSQPEWKTCEPWRQFGRPRLFFAISAGNMDSLINHYTANKKVRNDDAYSPGGKIGLRPDRATLPYCQRAREAFPGVPVIAGGVEASLRRLAHYDYWSDSVKRSILLDSKADLVVYGMGEQSILTIAQKLKAGGTLRDLRAMRGVAYAMGAKESEAWMAQQQAADGADGAALSIIPSFEQVRDDKWAFAEATRLIHTNTNPFNAATLVQFHDRQAVVQNPPALPLSQQEIDAVYDLPYNRRPHPSYKESVPAHEMIKDSVTILRGCFGGCTFCSITAHQGRIIQSRSSESVMKEVQKLAADPDFKGIISDIGGATANMYTMRCSRPEVEAKCKRLSCVHPGVCKLLGTDHGPLIDLMREVRNVDGVRKVLVSSGIRMDLAQLSPEYVRELAEHHTGGRLKVAPEHASPKVLELMKKPSIDNFGVFADQFRQASADAGKPKQQIIPYFIASHPGCDLDEMIDLALYLKQNGYRPDQVQDFIPAPFDIATCMYYAGLDPFTKKPVNTARNLNDRKLQRALMQFFKPENYFEVREALIKAGRADLIGGCDGLIPAQPPKEAIESRRKQANAAARNDHYHSVANPAKGEQPGERPVPPQVKNKGYRPGRNSASRKNRGPGKPPPK</sequence>
<dbReference type="InterPro" id="IPR006638">
    <property type="entry name" value="Elp3/MiaA/NifB-like_rSAM"/>
</dbReference>
<feature type="binding site" evidence="6">
    <location>
        <position position="343"/>
    </location>
    <ligand>
        <name>[4Fe-4S] cluster</name>
        <dbReference type="ChEBI" id="CHEBI:49883"/>
        <note>4Fe-4S-S-AdoMet</note>
    </ligand>
</feature>
<dbReference type="PROSITE" id="PS01278">
    <property type="entry name" value="MTTASE_RADICAL"/>
    <property type="match status" value="1"/>
</dbReference>
<protein>
    <submittedName>
        <fullName evidence="9">YgiQ family radical SAM protein</fullName>
    </submittedName>
</protein>
<keyword evidence="3 6" id="KW-0479">Metal-binding</keyword>
<dbReference type="Pfam" id="PF08497">
    <property type="entry name" value="Radical_SAM_N"/>
    <property type="match status" value="1"/>
</dbReference>
<evidence type="ECO:0000256" key="1">
    <source>
        <dbReference type="ARBA" id="ARBA00022485"/>
    </source>
</evidence>
<keyword evidence="4 6" id="KW-0408">Iron</keyword>
<feature type="domain" description="Radical SAM core" evidence="8">
    <location>
        <begin position="322"/>
        <end position="593"/>
    </location>
</feature>
<dbReference type="InterPro" id="IPR058240">
    <property type="entry name" value="rSAM_sf"/>
</dbReference>
<comment type="similarity">
    <text evidence="6">Belongs to the UPF0313 family.</text>
</comment>
<comment type="caution">
    <text evidence="9">The sequence shown here is derived from an EMBL/GenBank/DDBJ whole genome shotgun (WGS) entry which is preliminary data.</text>
</comment>
<dbReference type="SUPFAM" id="SSF102114">
    <property type="entry name" value="Radical SAM enzymes"/>
    <property type="match status" value="1"/>
</dbReference>
<dbReference type="InterPro" id="IPR023404">
    <property type="entry name" value="rSAM_horseshoe"/>
</dbReference>
<dbReference type="SFLD" id="SFLDS00029">
    <property type="entry name" value="Radical_SAM"/>
    <property type="match status" value="1"/>
</dbReference>
<dbReference type="Pfam" id="PF04055">
    <property type="entry name" value="Radical_SAM"/>
    <property type="match status" value="1"/>
</dbReference>
<keyword evidence="2 6" id="KW-0949">S-adenosyl-L-methionine</keyword>
<evidence type="ECO:0000259" key="8">
    <source>
        <dbReference type="PROSITE" id="PS51918"/>
    </source>
</evidence>
<dbReference type="EMBL" id="JAGKQQ010000001">
    <property type="protein sequence ID" value="MBP3956138.1"/>
    <property type="molecule type" value="Genomic_DNA"/>
</dbReference>
<comment type="cofactor">
    <cofactor evidence="6">
        <name>[4Fe-4S] cluster</name>
        <dbReference type="ChEBI" id="CHEBI:49883"/>
    </cofactor>
    <text evidence="6">Binds 1 [4Fe-4S] cluster. The cluster is coordinated with 3 cysteines and an exchangeable S-adenosyl-L-methionine.</text>
</comment>
<organism evidence="9 10">
    <name type="scientific">Gemmata palustris</name>
    <dbReference type="NCBI Taxonomy" id="2822762"/>
    <lineage>
        <taxon>Bacteria</taxon>
        <taxon>Pseudomonadati</taxon>
        <taxon>Planctomycetota</taxon>
        <taxon>Planctomycetia</taxon>
        <taxon>Gemmatales</taxon>
        <taxon>Gemmataceae</taxon>
        <taxon>Gemmata</taxon>
    </lineage>
</organism>
<keyword evidence="5 6" id="KW-0411">Iron-sulfur</keyword>
<dbReference type="SMART" id="SM00729">
    <property type="entry name" value="Elp3"/>
    <property type="match status" value="1"/>
</dbReference>
<feature type="binding site" evidence="6">
    <location>
        <position position="336"/>
    </location>
    <ligand>
        <name>[4Fe-4S] cluster</name>
        <dbReference type="ChEBI" id="CHEBI:49883"/>
        <note>4Fe-4S-S-AdoMet</note>
    </ligand>
</feature>
<dbReference type="SFLD" id="SFLDG01069">
    <property type="entry name" value="UPF0313"/>
    <property type="match status" value="1"/>
</dbReference>
<dbReference type="PROSITE" id="PS51918">
    <property type="entry name" value="RADICAL_SAM"/>
    <property type="match status" value="1"/>
</dbReference>
<accession>A0ABS5BR32</accession>
<feature type="compositionally biased region" description="Basic residues" evidence="7">
    <location>
        <begin position="678"/>
        <end position="691"/>
    </location>
</feature>
<evidence type="ECO:0000256" key="4">
    <source>
        <dbReference type="ARBA" id="ARBA00023004"/>
    </source>
</evidence>
<dbReference type="Pfam" id="PF11842">
    <property type="entry name" value="DUF3362"/>
    <property type="match status" value="1"/>
</dbReference>
<dbReference type="InterPro" id="IPR013704">
    <property type="entry name" value="UPF0313_N"/>
</dbReference>
<reference evidence="9 10" key="1">
    <citation type="submission" date="2021-04" db="EMBL/GenBank/DDBJ databases">
        <authorList>
            <person name="Ivanova A."/>
        </authorList>
    </citation>
    <scope>NUCLEOTIDE SEQUENCE [LARGE SCALE GENOMIC DNA]</scope>
    <source>
        <strain evidence="9 10">G18</strain>
    </source>
</reference>
<dbReference type="InterPro" id="IPR020612">
    <property type="entry name" value="Methylthiotransferase_CS"/>
</dbReference>
<evidence type="ECO:0000313" key="10">
    <source>
        <dbReference type="Proteomes" id="UP000676565"/>
    </source>
</evidence>
<keyword evidence="1 6" id="KW-0004">4Fe-4S</keyword>
<dbReference type="InterPro" id="IPR007197">
    <property type="entry name" value="rSAM"/>
</dbReference>
<evidence type="ECO:0000256" key="5">
    <source>
        <dbReference type="ARBA" id="ARBA00023014"/>
    </source>
</evidence>
<feature type="binding site" evidence="6">
    <location>
        <position position="340"/>
    </location>
    <ligand>
        <name>[4Fe-4S] cluster</name>
        <dbReference type="ChEBI" id="CHEBI:49883"/>
        <note>4Fe-4S-S-AdoMet</note>
    </ligand>
</feature>
<dbReference type="NCBIfam" id="TIGR03904">
    <property type="entry name" value="SAM_YgiQ"/>
    <property type="match status" value="1"/>
</dbReference>
<feature type="region of interest" description="Disordered" evidence="7">
    <location>
        <begin position="626"/>
        <end position="691"/>
    </location>
</feature>
<dbReference type="SFLD" id="SFLDG01082">
    <property type="entry name" value="B12-binding_domain_containing"/>
    <property type="match status" value="1"/>
</dbReference>
<dbReference type="Gene3D" id="3.80.30.20">
    <property type="entry name" value="tm_1862 like domain"/>
    <property type="match status" value="1"/>
</dbReference>
<evidence type="ECO:0000256" key="3">
    <source>
        <dbReference type="ARBA" id="ARBA00022723"/>
    </source>
</evidence>
<dbReference type="Proteomes" id="UP000676565">
    <property type="component" value="Unassembled WGS sequence"/>
</dbReference>
<dbReference type="HAMAP" id="MF_01251">
    <property type="entry name" value="UPF0313"/>
    <property type="match status" value="1"/>
</dbReference>
<dbReference type="PANTHER" id="PTHR32331">
    <property type="entry name" value="UPF0313 PROTEIN YGIQ"/>
    <property type="match status" value="1"/>
</dbReference>
<dbReference type="InterPro" id="IPR022946">
    <property type="entry name" value="UPF0313"/>
</dbReference>
<evidence type="ECO:0000256" key="2">
    <source>
        <dbReference type="ARBA" id="ARBA00022691"/>
    </source>
</evidence>
<proteinExistence type="inferred from homology"/>
<gene>
    <name evidence="9" type="ORF">J8F10_12680</name>
</gene>
<evidence type="ECO:0000256" key="6">
    <source>
        <dbReference type="HAMAP-Rule" id="MF_01251"/>
    </source>
</evidence>